<dbReference type="EMBL" id="JAAALK010000290">
    <property type="protein sequence ID" value="KAG8045851.1"/>
    <property type="molecule type" value="Genomic_DNA"/>
</dbReference>
<proteinExistence type="predicted"/>
<dbReference type="Proteomes" id="UP000729402">
    <property type="component" value="Unassembled WGS sequence"/>
</dbReference>
<feature type="compositionally biased region" description="Low complexity" evidence="1">
    <location>
        <begin position="51"/>
        <end position="60"/>
    </location>
</feature>
<evidence type="ECO:0000313" key="2">
    <source>
        <dbReference type="EMBL" id="KAG8045851.1"/>
    </source>
</evidence>
<reference evidence="2" key="1">
    <citation type="journal article" date="2021" name="bioRxiv">
        <title>Whole Genome Assembly and Annotation of Northern Wild Rice, Zizania palustris L., Supports a Whole Genome Duplication in the Zizania Genus.</title>
        <authorList>
            <person name="Haas M."/>
            <person name="Kono T."/>
            <person name="Macchietto M."/>
            <person name="Millas R."/>
            <person name="McGilp L."/>
            <person name="Shao M."/>
            <person name="Duquette J."/>
            <person name="Hirsch C.N."/>
            <person name="Kimball J."/>
        </authorList>
    </citation>
    <scope>NUCLEOTIDE SEQUENCE</scope>
    <source>
        <tissue evidence="2">Fresh leaf tissue</tissue>
    </source>
</reference>
<accession>A0A8J5R4J8</accession>
<name>A0A8J5R4J8_ZIZPA</name>
<feature type="region of interest" description="Disordered" evidence="1">
    <location>
        <begin position="43"/>
        <end position="73"/>
    </location>
</feature>
<gene>
    <name evidence="2" type="ORF">GUJ93_ZPchr0008g12886</name>
</gene>
<evidence type="ECO:0000313" key="3">
    <source>
        <dbReference type="Proteomes" id="UP000729402"/>
    </source>
</evidence>
<organism evidence="2 3">
    <name type="scientific">Zizania palustris</name>
    <name type="common">Northern wild rice</name>
    <dbReference type="NCBI Taxonomy" id="103762"/>
    <lineage>
        <taxon>Eukaryota</taxon>
        <taxon>Viridiplantae</taxon>
        <taxon>Streptophyta</taxon>
        <taxon>Embryophyta</taxon>
        <taxon>Tracheophyta</taxon>
        <taxon>Spermatophyta</taxon>
        <taxon>Magnoliopsida</taxon>
        <taxon>Liliopsida</taxon>
        <taxon>Poales</taxon>
        <taxon>Poaceae</taxon>
        <taxon>BOP clade</taxon>
        <taxon>Oryzoideae</taxon>
        <taxon>Oryzeae</taxon>
        <taxon>Zizaniinae</taxon>
        <taxon>Zizania</taxon>
    </lineage>
</organism>
<protein>
    <submittedName>
        <fullName evidence="2">Uncharacterized protein</fullName>
    </submittedName>
</protein>
<evidence type="ECO:0000256" key="1">
    <source>
        <dbReference type="SAM" id="MobiDB-lite"/>
    </source>
</evidence>
<comment type="caution">
    <text evidence="2">The sequence shown here is derived from an EMBL/GenBank/DDBJ whole genome shotgun (WGS) entry which is preliminary data.</text>
</comment>
<dbReference type="AlphaFoldDB" id="A0A8J5R4J8"/>
<keyword evidence="3" id="KW-1185">Reference proteome</keyword>
<sequence>MQDIPLYKDDTRTSPPGWNQAVFLIPGAACLSGVLGTAPPTATGVHCKPGQSSTSSSQCSLTEEMNSHRAKPP</sequence>
<reference evidence="2" key="2">
    <citation type="submission" date="2021-02" db="EMBL/GenBank/DDBJ databases">
        <authorList>
            <person name="Kimball J.A."/>
            <person name="Haas M.W."/>
            <person name="Macchietto M."/>
            <person name="Kono T."/>
            <person name="Duquette J."/>
            <person name="Shao M."/>
        </authorList>
    </citation>
    <scope>NUCLEOTIDE SEQUENCE</scope>
    <source>
        <tissue evidence="2">Fresh leaf tissue</tissue>
    </source>
</reference>